<dbReference type="EC" id="3.1.1.4" evidence="7"/>
<comment type="similarity">
    <text evidence="6">Belongs to the phospholipase A2 family.</text>
</comment>
<comment type="catalytic activity">
    <reaction evidence="7">
        <text>a 1,2-diacyl-sn-glycero-3-phosphocholine + H2O = a 1-acyl-sn-glycero-3-phosphocholine + a fatty acid + H(+)</text>
        <dbReference type="Rhea" id="RHEA:15801"/>
        <dbReference type="ChEBI" id="CHEBI:15377"/>
        <dbReference type="ChEBI" id="CHEBI:15378"/>
        <dbReference type="ChEBI" id="CHEBI:28868"/>
        <dbReference type="ChEBI" id="CHEBI:57643"/>
        <dbReference type="ChEBI" id="CHEBI:58168"/>
        <dbReference type="EC" id="3.1.1.4"/>
    </reaction>
</comment>
<accession>A0A3B3S0B3</accession>
<reference evidence="10" key="1">
    <citation type="submission" date="2025-08" db="UniProtKB">
        <authorList>
            <consortium name="Ensembl"/>
        </authorList>
    </citation>
    <scope>IDENTIFICATION</scope>
</reference>
<comment type="cofactor">
    <cofactor evidence="7">
        <name>Ca(2+)</name>
        <dbReference type="ChEBI" id="CHEBI:29108"/>
    </cofactor>
</comment>
<dbReference type="STRING" id="1676925.ENSPKIP00000024174"/>
<feature type="active site" evidence="4">
    <location>
        <position position="136"/>
    </location>
</feature>
<evidence type="ECO:0000256" key="7">
    <source>
        <dbReference type="RuleBase" id="RU361236"/>
    </source>
</evidence>
<feature type="disulfide bond" evidence="5">
    <location>
        <begin position="85"/>
        <end position="142"/>
    </location>
</feature>
<proteinExistence type="inferred from homology"/>
<dbReference type="GO" id="GO:0050482">
    <property type="term" value="P:arachidonate secretion"/>
    <property type="evidence" value="ECO:0007669"/>
    <property type="project" value="InterPro"/>
</dbReference>
<dbReference type="InterPro" id="IPR033113">
    <property type="entry name" value="PLA2_histidine"/>
</dbReference>
<keyword evidence="2 7" id="KW-0964">Secreted</keyword>
<evidence type="ECO:0000256" key="8">
    <source>
        <dbReference type="SAM" id="Phobius"/>
    </source>
</evidence>
<evidence type="ECO:0000313" key="10">
    <source>
        <dbReference type="Ensembl" id="ENSPKIP00000024174.1"/>
    </source>
</evidence>
<dbReference type="InterPro" id="IPR001211">
    <property type="entry name" value="PLA2"/>
</dbReference>
<reference evidence="10" key="2">
    <citation type="submission" date="2025-09" db="UniProtKB">
        <authorList>
            <consortium name="Ensembl"/>
        </authorList>
    </citation>
    <scope>IDENTIFICATION</scope>
</reference>
<dbReference type="Gene3D" id="1.20.90.10">
    <property type="entry name" value="Phospholipase A2 domain"/>
    <property type="match status" value="1"/>
</dbReference>
<evidence type="ECO:0000259" key="9">
    <source>
        <dbReference type="SMART" id="SM00085"/>
    </source>
</evidence>
<keyword evidence="3 5" id="KW-1015">Disulfide bond</keyword>
<keyword evidence="7" id="KW-0106">Calcium</keyword>
<keyword evidence="11" id="KW-1185">Reference proteome</keyword>
<feature type="disulfide bond" evidence="5">
    <location>
        <begin position="101"/>
        <end position="128"/>
    </location>
</feature>
<feature type="domain" description="Phospholipase A2-like central" evidence="9">
    <location>
        <begin position="44"/>
        <end position="161"/>
    </location>
</feature>
<dbReference type="InterPro" id="IPR036444">
    <property type="entry name" value="PLipase_A2_dom_sf"/>
</dbReference>
<evidence type="ECO:0000256" key="3">
    <source>
        <dbReference type="ARBA" id="ARBA00023157"/>
    </source>
</evidence>
<dbReference type="GO" id="GO:0016042">
    <property type="term" value="P:lipid catabolic process"/>
    <property type="evidence" value="ECO:0007669"/>
    <property type="project" value="InterPro"/>
</dbReference>
<feature type="disulfide bond" evidence="5">
    <location>
        <begin position="121"/>
        <end position="133"/>
    </location>
</feature>
<dbReference type="GO" id="GO:0006644">
    <property type="term" value="P:phospholipid metabolic process"/>
    <property type="evidence" value="ECO:0007669"/>
    <property type="project" value="InterPro"/>
</dbReference>
<feature type="disulfide bond" evidence="5">
    <location>
        <begin position="92"/>
        <end position="135"/>
    </location>
</feature>
<dbReference type="GO" id="GO:0005509">
    <property type="term" value="F:calcium ion binding"/>
    <property type="evidence" value="ECO:0007669"/>
    <property type="project" value="InterPro"/>
</dbReference>
<evidence type="ECO:0000256" key="4">
    <source>
        <dbReference type="PIRSR" id="PIRSR601211-1"/>
    </source>
</evidence>
<evidence type="ECO:0000313" key="11">
    <source>
        <dbReference type="Proteomes" id="UP000261540"/>
    </source>
</evidence>
<dbReference type="PANTHER" id="PTHR11716">
    <property type="entry name" value="PHOSPHOLIPASE A2 FAMILY MEMBER"/>
    <property type="match status" value="1"/>
</dbReference>
<protein>
    <recommendedName>
        <fullName evidence="7">Phospholipase A2</fullName>
        <ecNumber evidence="7">3.1.1.4</ecNumber>
    </recommendedName>
</protein>
<dbReference type="CDD" id="cd00125">
    <property type="entry name" value="PLA2c"/>
    <property type="match status" value="1"/>
</dbReference>
<keyword evidence="7" id="KW-0443">Lipid metabolism</keyword>
<dbReference type="PROSITE" id="PS00118">
    <property type="entry name" value="PA2_HIS"/>
    <property type="match status" value="1"/>
</dbReference>
<dbReference type="PANTHER" id="PTHR11716:SF51">
    <property type="entry name" value="PHOSPHOLIPASE A2"/>
    <property type="match status" value="1"/>
</dbReference>
<keyword evidence="8" id="KW-0812">Transmembrane</keyword>
<keyword evidence="8" id="KW-0472">Membrane</keyword>
<dbReference type="GO" id="GO:0005576">
    <property type="term" value="C:extracellular region"/>
    <property type="evidence" value="ECO:0007669"/>
    <property type="project" value="UniProtKB-SubCell"/>
</dbReference>
<dbReference type="InterPro" id="IPR016090">
    <property type="entry name" value="PLA2-like_dom"/>
</dbReference>
<evidence type="ECO:0000256" key="6">
    <source>
        <dbReference type="RuleBase" id="RU003654"/>
    </source>
</evidence>
<dbReference type="Ensembl" id="ENSPKIT00000004877.1">
    <property type="protein sequence ID" value="ENSPKIP00000024174.1"/>
    <property type="gene ID" value="ENSPKIG00000007435.1"/>
</dbReference>
<feature type="active site" evidence="4">
    <location>
        <position position="89"/>
    </location>
</feature>
<evidence type="ECO:0000256" key="2">
    <source>
        <dbReference type="ARBA" id="ARBA00022525"/>
    </source>
</evidence>
<comment type="subcellular location">
    <subcellularLocation>
        <location evidence="1 7">Secreted</location>
    </subcellularLocation>
</comment>
<keyword evidence="7" id="KW-0378">Hydrolase</keyword>
<evidence type="ECO:0000256" key="5">
    <source>
        <dbReference type="PIRSR" id="PIRSR601211-3"/>
    </source>
</evidence>
<dbReference type="Proteomes" id="UP000261540">
    <property type="component" value="Unplaced"/>
</dbReference>
<dbReference type="GeneTree" id="ENSGT00940000159042"/>
<feature type="disulfide bond" evidence="5">
    <location>
        <begin position="70"/>
        <end position="86"/>
    </location>
</feature>
<dbReference type="SUPFAM" id="SSF48619">
    <property type="entry name" value="Phospholipase A2, PLA2"/>
    <property type="match status" value="1"/>
</dbReference>
<name>A0A3B3S0B3_9TELE</name>
<dbReference type="GO" id="GO:0047498">
    <property type="term" value="F:calcium-dependent phospholipase A2 activity"/>
    <property type="evidence" value="ECO:0007669"/>
    <property type="project" value="TreeGrafter"/>
</dbReference>
<dbReference type="GO" id="GO:0005543">
    <property type="term" value="F:phospholipid binding"/>
    <property type="evidence" value="ECO:0007669"/>
    <property type="project" value="TreeGrafter"/>
</dbReference>
<evidence type="ECO:0000256" key="1">
    <source>
        <dbReference type="ARBA" id="ARBA00004613"/>
    </source>
</evidence>
<feature type="transmembrane region" description="Helical" evidence="8">
    <location>
        <begin position="20"/>
        <end position="46"/>
    </location>
</feature>
<dbReference type="Pfam" id="PF00068">
    <property type="entry name" value="Phospholip_A2_1"/>
    <property type="match status" value="1"/>
</dbReference>
<sequence length="201" mass="22442">MICTLVSTYITVSWKLSNVVWLPFCHCSILSSVFLVLCIIIFPSLFRFALCLRCRTGLCPRDLEDYGCSCRYLGGRGTVDDMDGCCFRHRGCYRAVTERGCRSQPDTTTYSVTCGHSNVTCGKGTDPCARDWCLCDKAAIECMGRSPYHPSWRHLDSASCSSGPATGNCSVPRFTNYISQNPPLAFKTCKTIMFVKYTFCK</sequence>
<keyword evidence="8" id="KW-1133">Transmembrane helix</keyword>
<dbReference type="AlphaFoldDB" id="A0A3B3S0B3"/>
<dbReference type="SMART" id="SM00085">
    <property type="entry name" value="PA2c"/>
    <property type="match status" value="1"/>
</dbReference>
<organism evidence="10 11">
    <name type="scientific">Paramormyrops kingsleyae</name>
    <dbReference type="NCBI Taxonomy" id="1676925"/>
    <lineage>
        <taxon>Eukaryota</taxon>
        <taxon>Metazoa</taxon>
        <taxon>Chordata</taxon>
        <taxon>Craniata</taxon>
        <taxon>Vertebrata</taxon>
        <taxon>Euteleostomi</taxon>
        <taxon>Actinopterygii</taxon>
        <taxon>Neopterygii</taxon>
        <taxon>Teleostei</taxon>
        <taxon>Osteoglossocephala</taxon>
        <taxon>Osteoglossomorpha</taxon>
        <taxon>Osteoglossiformes</taxon>
        <taxon>Mormyridae</taxon>
        <taxon>Paramormyrops</taxon>
    </lineage>
</organism>
<dbReference type="PRINTS" id="PR00389">
    <property type="entry name" value="PHPHLIPASEA2"/>
</dbReference>